<proteinExistence type="predicted"/>
<dbReference type="InterPro" id="IPR011002">
    <property type="entry name" value="FliG_a-hlx"/>
</dbReference>
<reference evidence="2 3" key="1">
    <citation type="submission" date="2014-04" db="EMBL/GenBank/DDBJ databases">
        <title>Draft genome sequence of Hydrogenovibrio marinus MH-110, a model organism for aerobic H2 metabolism.</title>
        <authorList>
            <person name="Cha H.J."/>
            <person name="Jo B.H."/>
            <person name="Hwang B.H."/>
        </authorList>
    </citation>
    <scope>NUCLEOTIDE SEQUENCE [LARGE SCALE GENOMIC DNA]</scope>
    <source>
        <strain evidence="2 3">MH-110</strain>
    </source>
</reference>
<dbReference type="InterPro" id="IPR023087">
    <property type="entry name" value="Flg_Motor_Flig_C"/>
</dbReference>
<dbReference type="RefSeq" id="WP_029910206.1">
    <property type="nucleotide sequence ID" value="NZ_AP020335.1"/>
</dbReference>
<dbReference type="EMBL" id="JMIU01000001">
    <property type="protein sequence ID" value="KDN95668.1"/>
    <property type="molecule type" value="Genomic_DNA"/>
</dbReference>
<feature type="domain" description="Flagellar motor switch protein FliG C-terminal" evidence="1">
    <location>
        <begin position="63"/>
        <end position="146"/>
    </location>
</feature>
<sequence>MEISAKRTETGEYLLEIGYVTIELPQEAVSGLQQIISKRLGQGSDIDQQALQKKLKVYRDLANKLVSTDDRIIQQVALQMSPEQLVTVARLAEGERLFHKIMRNMSRQNGKQFQEDYQALTKITEQQACVNMEKVVPLIRKAAQEQKSVT</sequence>
<keyword evidence="3" id="KW-1185">Reference proteome</keyword>
<dbReference type="Gene3D" id="1.10.220.30">
    <property type="match status" value="1"/>
</dbReference>
<gene>
    <name evidence="2" type="ORF">EI16_05050</name>
</gene>
<dbReference type="AlphaFoldDB" id="A0A066ZPF5"/>
<accession>A0A066ZPF5</accession>
<evidence type="ECO:0000313" key="3">
    <source>
        <dbReference type="Proteomes" id="UP000027341"/>
    </source>
</evidence>
<organism evidence="2 3">
    <name type="scientific">Hydrogenovibrio marinus</name>
    <dbReference type="NCBI Taxonomy" id="28885"/>
    <lineage>
        <taxon>Bacteria</taxon>
        <taxon>Pseudomonadati</taxon>
        <taxon>Pseudomonadota</taxon>
        <taxon>Gammaproteobacteria</taxon>
        <taxon>Thiotrichales</taxon>
        <taxon>Piscirickettsiaceae</taxon>
        <taxon>Hydrogenovibrio</taxon>
    </lineage>
</organism>
<dbReference type="Proteomes" id="UP000027341">
    <property type="component" value="Unassembled WGS sequence"/>
</dbReference>
<evidence type="ECO:0000313" key="2">
    <source>
        <dbReference type="EMBL" id="KDN95668.1"/>
    </source>
</evidence>
<dbReference type="STRING" id="28885.EI16_05050"/>
<protein>
    <recommendedName>
        <fullName evidence="1">Flagellar motor switch protein FliG C-terminal domain-containing protein</fullName>
    </recommendedName>
</protein>
<name>A0A066ZPF5_HYDMR</name>
<dbReference type="Pfam" id="PF01706">
    <property type="entry name" value="FliG_C"/>
    <property type="match status" value="1"/>
</dbReference>
<evidence type="ECO:0000259" key="1">
    <source>
        <dbReference type="Pfam" id="PF01706"/>
    </source>
</evidence>
<comment type="caution">
    <text evidence="2">The sequence shown here is derived from an EMBL/GenBank/DDBJ whole genome shotgun (WGS) entry which is preliminary data.</text>
</comment>
<dbReference type="SUPFAM" id="SSF48029">
    <property type="entry name" value="FliG"/>
    <property type="match status" value="1"/>
</dbReference>